<protein>
    <recommendedName>
        <fullName evidence="2">Glutaminase</fullName>
    </recommendedName>
</protein>
<reference evidence="1" key="1">
    <citation type="submission" date="2021-01" db="EMBL/GenBank/DDBJ databases">
        <authorList>
            <person name="Corre E."/>
            <person name="Pelletier E."/>
            <person name="Niang G."/>
            <person name="Scheremetjew M."/>
            <person name="Finn R."/>
            <person name="Kale V."/>
            <person name="Holt S."/>
            <person name="Cochrane G."/>
            <person name="Meng A."/>
            <person name="Brown T."/>
            <person name="Cohen L."/>
        </authorList>
    </citation>
    <scope>NUCLEOTIDE SEQUENCE</scope>
    <source>
        <strain evidence="1">CCMP147</strain>
    </source>
</reference>
<evidence type="ECO:0000313" key="1">
    <source>
        <dbReference type="EMBL" id="CAD8292762.1"/>
    </source>
</evidence>
<dbReference type="PANTHER" id="PTHR47303">
    <property type="match status" value="1"/>
</dbReference>
<sequence length="208" mass="23062">MARIGSSFTMVASETKLFPSWSSDKSIDISSDLDDARGKGCACHYAKKRQWGRLRDFLLRVKSTQLNFEDVDAEGQTLLHIVCSHQPPIDIVKSVINMFPAMTDAIDAAQRTPLHEAVACSASMEVVKFLVNSNQKCTAFKDADGKTPLMFVCEEIGQIDEKWELGDADELEAERRLLYLCDLAEVLVVRSATTSKNVKRNSVASRSA</sequence>
<dbReference type="Pfam" id="PF12796">
    <property type="entry name" value="Ank_2"/>
    <property type="match status" value="1"/>
</dbReference>
<dbReference type="SUPFAM" id="SSF48403">
    <property type="entry name" value="Ankyrin repeat"/>
    <property type="match status" value="1"/>
</dbReference>
<gene>
    <name evidence="1" type="ORF">TDUB1175_LOCUS1154</name>
</gene>
<dbReference type="PANTHER" id="PTHR47303:SF1">
    <property type="entry name" value="NF-KAPPA-B INHIBITOR BETA"/>
    <property type="match status" value="1"/>
</dbReference>
<dbReference type="SMART" id="SM00248">
    <property type="entry name" value="ANK"/>
    <property type="match status" value="2"/>
</dbReference>
<dbReference type="AlphaFoldDB" id="A0A7R9VDW3"/>
<dbReference type="InterPro" id="IPR002110">
    <property type="entry name" value="Ankyrin_rpt"/>
</dbReference>
<dbReference type="EMBL" id="HBED01002339">
    <property type="protein sequence ID" value="CAD8292762.1"/>
    <property type="molecule type" value="Transcribed_RNA"/>
</dbReference>
<organism evidence="1">
    <name type="scientific">Pseudictyota dubia</name>
    <dbReference type="NCBI Taxonomy" id="2749911"/>
    <lineage>
        <taxon>Eukaryota</taxon>
        <taxon>Sar</taxon>
        <taxon>Stramenopiles</taxon>
        <taxon>Ochrophyta</taxon>
        <taxon>Bacillariophyta</taxon>
        <taxon>Mediophyceae</taxon>
        <taxon>Biddulphiophycidae</taxon>
        <taxon>Eupodiscales</taxon>
        <taxon>Odontellaceae</taxon>
        <taxon>Pseudictyota</taxon>
    </lineage>
</organism>
<name>A0A7R9VDW3_9STRA</name>
<evidence type="ECO:0008006" key="2">
    <source>
        <dbReference type="Google" id="ProtNLM"/>
    </source>
</evidence>
<dbReference type="InterPro" id="IPR036770">
    <property type="entry name" value="Ankyrin_rpt-contain_sf"/>
</dbReference>
<proteinExistence type="predicted"/>
<dbReference type="Gene3D" id="1.25.40.20">
    <property type="entry name" value="Ankyrin repeat-containing domain"/>
    <property type="match status" value="2"/>
</dbReference>
<accession>A0A7R9VDW3</accession>